<dbReference type="InterPro" id="IPR051783">
    <property type="entry name" value="NAD(P)-dependent_oxidoreduct"/>
</dbReference>
<dbReference type="EMBL" id="JAKLMC020000002">
    <property type="protein sequence ID" value="KAK5957680.1"/>
    <property type="molecule type" value="Genomic_DNA"/>
</dbReference>
<feature type="compositionally biased region" description="Low complexity" evidence="1">
    <location>
        <begin position="44"/>
        <end position="54"/>
    </location>
</feature>
<dbReference type="GO" id="GO:0004029">
    <property type="term" value="F:aldehyde dehydrogenase (NAD+) activity"/>
    <property type="evidence" value="ECO:0007669"/>
    <property type="project" value="TreeGrafter"/>
</dbReference>
<feature type="region of interest" description="Disordered" evidence="1">
    <location>
        <begin position="18"/>
        <end position="54"/>
    </location>
</feature>
<dbReference type="PANTHER" id="PTHR48079">
    <property type="entry name" value="PROTEIN YEEZ"/>
    <property type="match status" value="1"/>
</dbReference>
<evidence type="ECO:0000313" key="3">
    <source>
        <dbReference type="Proteomes" id="UP001316803"/>
    </source>
</evidence>
<organism evidence="2 3">
    <name type="scientific">Knufia fluminis</name>
    <dbReference type="NCBI Taxonomy" id="191047"/>
    <lineage>
        <taxon>Eukaryota</taxon>
        <taxon>Fungi</taxon>
        <taxon>Dikarya</taxon>
        <taxon>Ascomycota</taxon>
        <taxon>Pezizomycotina</taxon>
        <taxon>Eurotiomycetes</taxon>
        <taxon>Chaetothyriomycetidae</taxon>
        <taxon>Chaetothyriales</taxon>
        <taxon>Trichomeriaceae</taxon>
        <taxon>Knufia</taxon>
    </lineage>
</organism>
<protein>
    <recommendedName>
        <fullName evidence="4">NAD(P)-binding domain-containing protein</fullName>
    </recommendedName>
</protein>
<dbReference type="Proteomes" id="UP001316803">
    <property type="component" value="Unassembled WGS sequence"/>
</dbReference>
<dbReference type="AlphaFoldDB" id="A0AAN8IBU8"/>
<evidence type="ECO:0000313" key="2">
    <source>
        <dbReference type="EMBL" id="KAK5957680.1"/>
    </source>
</evidence>
<evidence type="ECO:0008006" key="4">
    <source>
        <dbReference type="Google" id="ProtNLM"/>
    </source>
</evidence>
<comment type="caution">
    <text evidence="2">The sequence shown here is derived from an EMBL/GenBank/DDBJ whole genome shotgun (WGS) entry which is preliminary data.</text>
</comment>
<dbReference type="PANTHER" id="PTHR48079:SF6">
    <property type="entry name" value="NAD(P)-BINDING DOMAIN-CONTAINING PROTEIN-RELATED"/>
    <property type="match status" value="1"/>
</dbReference>
<evidence type="ECO:0000256" key="1">
    <source>
        <dbReference type="SAM" id="MobiDB-lite"/>
    </source>
</evidence>
<dbReference type="Gene3D" id="3.40.50.720">
    <property type="entry name" value="NAD(P)-binding Rossmann-like Domain"/>
    <property type="match status" value="2"/>
</dbReference>
<dbReference type="GO" id="GO:0005737">
    <property type="term" value="C:cytoplasm"/>
    <property type="evidence" value="ECO:0007669"/>
    <property type="project" value="TreeGrafter"/>
</dbReference>
<proteinExistence type="predicted"/>
<keyword evidence="3" id="KW-1185">Reference proteome</keyword>
<dbReference type="InterPro" id="IPR036291">
    <property type="entry name" value="NAD(P)-bd_dom_sf"/>
</dbReference>
<accession>A0AAN8IBU8</accession>
<name>A0AAN8IBU8_9EURO</name>
<sequence length="393" mass="43109">MPRTIPGIVYLLYPSPARKPRSESCPQRSSCRSFSPHQPPPFHPTVHSPTSTHSTGVTGYIAGDALVSLHKHHPEYSYACLVRTQEKANRVKAAFPNARIVLGDLDDSALLEREAAWADIVLHAADASDHVGAAHAITRGLLRGHSKENPGYWIHTGGTGILTFWDSRDDFRGLGRWSERQYDDLEGVGDLTSLPDDAFHRNVDRIVIGAGVESGGVVRTCVVCPPTIYGKGRGPVSGRGRQVYELAKLVLEKGYTPIVGEGKARWNNVHIEDLSEVYRLLGEKAVAGDASDELWGEKGYILTENGEHVWSDLARTVSAKAVEMGYISDAKEGSLDKDEAIKQAGFEAVSWGLNSRGKAGRARKYLGWKPAMPSIEDEVPNILRQERERMGKV</sequence>
<dbReference type="SUPFAM" id="SSF51735">
    <property type="entry name" value="NAD(P)-binding Rossmann-fold domains"/>
    <property type="match status" value="1"/>
</dbReference>
<reference evidence="2 3" key="1">
    <citation type="submission" date="2022-12" db="EMBL/GenBank/DDBJ databases">
        <title>Genomic features and morphological characterization of a novel Knufia sp. strain isolated from spacecraft assembly facility.</title>
        <authorList>
            <person name="Teixeira M."/>
            <person name="Chander A.M."/>
            <person name="Stajich J.E."/>
            <person name="Venkateswaran K."/>
        </authorList>
    </citation>
    <scope>NUCLEOTIDE SEQUENCE [LARGE SCALE GENOMIC DNA]</scope>
    <source>
        <strain evidence="2 3">FJI-L2-BK-P2</strain>
    </source>
</reference>
<gene>
    <name evidence="2" type="ORF">OHC33_000869</name>
</gene>